<protein>
    <submittedName>
        <fullName evidence="4">Ribulose 1,5-bisphosphate carboxylase</fullName>
    </submittedName>
</protein>
<feature type="domain" description="Ribulose bisphosphate carboxylase large subunit ferrodoxin-like N-terminal" evidence="3">
    <location>
        <begin position="16"/>
        <end position="133"/>
    </location>
</feature>
<dbReference type="EMBL" id="JAGFNZ010000001">
    <property type="protein sequence ID" value="MBW7571444.1"/>
    <property type="molecule type" value="Genomic_DNA"/>
</dbReference>
<keyword evidence="5" id="KW-1185">Reference proteome</keyword>
<dbReference type="Proteomes" id="UP000719942">
    <property type="component" value="Unassembled WGS sequence"/>
</dbReference>
<proteinExistence type="inferred from homology"/>
<dbReference type="Pfam" id="PF00016">
    <property type="entry name" value="RuBisCO_large"/>
    <property type="match status" value="1"/>
</dbReference>
<organism evidence="4 5">
    <name type="scientific">Caproiciproducens faecalis</name>
    <dbReference type="NCBI Taxonomy" id="2820301"/>
    <lineage>
        <taxon>Bacteria</taxon>
        <taxon>Bacillati</taxon>
        <taxon>Bacillota</taxon>
        <taxon>Clostridia</taxon>
        <taxon>Eubacteriales</taxon>
        <taxon>Acutalibacteraceae</taxon>
        <taxon>Caproiciproducens</taxon>
    </lineage>
</organism>
<dbReference type="InterPro" id="IPR017443">
    <property type="entry name" value="RuBisCO_lsu_fd_N"/>
</dbReference>
<dbReference type="SFLD" id="SFLDS00014">
    <property type="entry name" value="RuBisCO"/>
    <property type="match status" value="1"/>
</dbReference>
<dbReference type="Pfam" id="PF02788">
    <property type="entry name" value="RuBisCO_large_N"/>
    <property type="match status" value="1"/>
</dbReference>
<accession>A0ABS7DJG4</accession>
<dbReference type="Gene3D" id="3.30.70.150">
    <property type="entry name" value="RuBisCO large subunit, N-terminal domain"/>
    <property type="match status" value="1"/>
</dbReference>
<dbReference type="CDD" id="cd08205">
    <property type="entry name" value="RuBisCO_IV_RLP"/>
    <property type="match status" value="1"/>
</dbReference>
<dbReference type="SUPFAM" id="SSF54966">
    <property type="entry name" value="RuBisCO, large subunit, small (N-terminal) domain"/>
    <property type="match status" value="1"/>
</dbReference>
<reference evidence="4 5" key="1">
    <citation type="submission" date="2021-03" db="EMBL/GenBank/DDBJ databases">
        <title>Caproiciproducens sp. nov. isolated from feces of cow.</title>
        <authorList>
            <person name="Choi J.-Y."/>
        </authorList>
    </citation>
    <scope>NUCLEOTIDE SEQUENCE [LARGE SCALE GENOMIC DNA]</scope>
    <source>
        <strain evidence="4 5">AGMB10547</strain>
    </source>
</reference>
<dbReference type="PANTHER" id="PTHR42704">
    <property type="entry name" value="RIBULOSE BISPHOSPHATE CARBOXYLASE"/>
    <property type="match status" value="1"/>
</dbReference>
<dbReference type="PANTHER" id="PTHR42704:SF17">
    <property type="entry name" value="RIBULOSE BISPHOSPHATE CARBOXYLASE LARGE CHAIN"/>
    <property type="match status" value="1"/>
</dbReference>
<comment type="caution">
    <text evidence="4">The sequence shown here is derived from an EMBL/GenBank/DDBJ whole genome shotgun (WGS) entry which is preliminary data.</text>
</comment>
<dbReference type="InterPro" id="IPR033966">
    <property type="entry name" value="RuBisCO"/>
</dbReference>
<sequence length="439" mass="47846">MYIDPIIIQYPEALEKDRFVIATYYCATKRNTNMMKFAAALACEQTCGTWIQVPQETAEVREKCIGRVVGVYETPAYQIEIPNDVEERHFIIRIAYPTGNFGNAQFAMLLSAVIGNISSSGKVKLLDLEFPDSFLNEFQGPKFGVPGIRKLLGVYDRPLLNNMIKPCTGLSPEATAALAFESAVGGVDVIKDDELISNPVHCPLVERVKAVMAALKRADEEKGEKTLYAFNITDKTENLRDNAYRAIEAGANALLLNYNSVGLDASRMIAEDKNINVPILGHSDYTGAVYESPWSGMSATLIGATLPRMAGMDMIIALTPYGKFPMMMDTFVDSGYKMLSPLGNLKAVFPMPGGGTTQGHVEDVVKKFGNDVMIASGAGIHGHPMGPRAGAKAFRQAIDAAVSGQNMLEAAKQHKELQAAFDAWGYYQENKTGIFDLKG</sequence>
<comment type="similarity">
    <text evidence="1">Belongs to the RuBisCO large chain family.</text>
</comment>
<dbReference type="InterPro" id="IPR036376">
    <property type="entry name" value="RuBisCO_lsu_C_sf"/>
</dbReference>
<dbReference type="SUPFAM" id="SSF51649">
    <property type="entry name" value="RuBisCo, C-terminal domain"/>
    <property type="match status" value="1"/>
</dbReference>
<dbReference type="InterPro" id="IPR036422">
    <property type="entry name" value="RuBisCO_lsu_N_sf"/>
</dbReference>
<dbReference type="RefSeq" id="WP_219963857.1">
    <property type="nucleotide sequence ID" value="NZ_JAGFNZ010000001.1"/>
</dbReference>
<dbReference type="InterPro" id="IPR000685">
    <property type="entry name" value="RuBisCO_lsu_C"/>
</dbReference>
<feature type="domain" description="Ribulose bisphosphate carboxylase large subunit C-terminal" evidence="2">
    <location>
        <begin position="145"/>
        <end position="424"/>
    </location>
</feature>
<gene>
    <name evidence="4" type="ORF">J5W02_01345</name>
</gene>
<dbReference type="Gene3D" id="3.20.20.110">
    <property type="entry name" value="Ribulose bisphosphate carboxylase, large subunit, C-terminal domain"/>
    <property type="match status" value="1"/>
</dbReference>
<name>A0ABS7DJG4_9FIRM</name>
<evidence type="ECO:0000259" key="2">
    <source>
        <dbReference type="Pfam" id="PF00016"/>
    </source>
</evidence>
<evidence type="ECO:0000259" key="3">
    <source>
        <dbReference type="Pfam" id="PF02788"/>
    </source>
</evidence>
<evidence type="ECO:0000313" key="4">
    <source>
        <dbReference type="EMBL" id="MBW7571444.1"/>
    </source>
</evidence>
<evidence type="ECO:0000256" key="1">
    <source>
        <dbReference type="RuleBase" id="RU003834"/>
    </source>
</evidence>
<evidence type="ECO:0000313" key="5">
    <source>
        <dbReference type="Proteomes" id="UP000719942"/>
    </source>
</evidence>
<dbReference type="SFLD" id="SFLDG00301">
    <property type="entry name" value="RuBisCO-like_proteins"/>
    <property type="match status" value="1"/>
</dbReference>